<dbReference type="GO" id="GO:0008276">
    <property type="term" value="F:protein methyltransferase activity"/>
    <property type="evidence" value="ECO:0007669"/>
    <property type="project" value="TreeGrafter"/>
</dbReference>
<dbReference type="EC" id="2.1.1.-" evidence="7"/>
<evidence type="ECO:0000256" key="4">
    <source>
        <dbReference type="ARBA" id="ARBA00022691"/>
    </source>
</evidence>
<evidence type="ECO:0000256" key="2">
    <source>
        <dbReference type="ARBA" id="ARBA00022603"/>
    </source>
</evidence>
<dbReference type="GO" id="GO:0003676">
    <property type="term" value="F:nucleic acid binding"/>
    <property type="evidence" value="ECO:0007669"/>
    <property type="project" value="InterPro"/>
</dbReference>
<name>A0A380PC17_STRGR</name>
<keyword evidence="3 7" id="KW-0808">Transferase</keyword>
<evidence type="ECO:0000259" key="6">
    <source>
        <dbReference type="Pfam" id="PF05175"/>
    </source>
</evidence>
<feature type="domain" description="Methyltransferase small" evidence="6">
    <location>
        <begin position="91"/>
        <end position="181"/>
    </location>
</feature>
<organism evidence="7 8">
    <name type="scientific">Streptomyces griseus</name>
    <dbReference type="NCBI Taxonomy" id="1911"/>
    <lineage>
        <taxon>Bacteria</taxon>
        <taxon>Bacillati</taxon>
        <taxon>Actinomycetota</taxon>
        <taxon>Actinomycetes</taxon>
        <taxon>Kitasatosporales</taxon>
        <taxon>Streptomycetaceae</taxon>
        <taxon>Streptomyces</taxon>
    </lineage>
</organism>
<dbReference type="GO" id="GO:0008170">
    <property type="term" value="F:N-methyltransferase activity"/>
    <property type="evidence" value="ECO:0007669"/>
    <property type="project" value="UniProtKB-ARBA"/>
</dbReference>
<keyword evidence="4" id="KW-0949">S-adenosyl-L-methionine</keyword>
<dbReference type="Proteomes" id="UP000254150">
    <property type="component" value="Unassembled WGS sequence"/>
</dbReference>
<dbReference type="GO" id="GO:0032259">
    <property type="term" value="P:methylation"/>
    <property type="evidence" value="ECO:0007669"/>
    <property type="project" value="UniProtKB-KW"/>
</dbReference>
<keyword evidence="2 7" id="KW-0489">Methyltransferase</keyword>
<dbReference type="Gene3D" id="3.40.50.150">
    <property type="entry name" value="Vaccinia Virus protein VP39"/>
    <property type="match status" value="1"/>
</dbReference>
<dbReference type="InterPro" id="IPR002052">
    <property type="entry name" value="DNA_methylase_N6_adenine_CS"/>
</dbReference>
<dbReference type="PROSITE" id="PS00092">
    <property type="entry name" value="N6_MTASE"/>
    <property type="match status" value="1"/>
</dbReference>
<dbReference type="PANTHER" id="PTHR45875:SF1">
    <property type="entry name" value="METHYLTRANSFERASE N6AMT1"/>
    <property type="match status" value="1"/>
</dbReference>
<dbReference type="PANTHER" id="PTHR45875">
    <property type="entry name" value="METHYLTRANSFERASE N6AMT1"/>
    <property type="match status" value="1"/>
</dbReference>
<dbReference type="SUPFAM" id="SSF53335">
    <property type="entry name" value="S-adenosyl-L-methionine-dependent methyltransferases"/>
    <property type="match status" value="1"/>
</dbReference>
<dbReference type="InterPro" id="IPR004557">
    <property type="entry name" value="PrmC-related"/>
</dbReference>
<proteinExistence type="inferred from homology"/>
<dbReference type="NCBIfam" id="TIGR00537">
    <property type="entry name" value="hemK_rel_arch"/>
    <property type="match status" value="1"/>
</dbReference>
<protein>
    <submittedName>
        <fullName evidence="7">Methyltransferase</fullName>
        <ecNumber evidence="7">2.1.1.-</ecNumber>
    </submittedName>
</protein>
<dbReference type="InterPro" id="IPR007848">
    <property type="entry name" value="Small_mtfrase_dom"/>
</dbReference>
<feature type="region of interest" description="Disordered" evidence="5">
    <location>
        <begin position="1"/>
        <end position="24"/>
    </location>
</feature>
<dbReference type="CDD" id="cd02440">
    <property type="entry name" value="AdoMet_MTases"/>
    <property type="match status" value="1"/>
</dbReference>
<comment type="similarity">
    <text evidence="1">Belongs to the eukaryotic/archaeal PrmC-related family.</text>
</comment>
<evidence type="ECO:0000256" key="5">
    <source>
        <dbReference type="SAM" id="MobiDB-lite"/>
    </source>
</evidence>
<dbReference type="InterPro" id="IPR029063">
    <property type="entry name" value="SAM-dependent_MTases_sf"/>
</dbReference>
<dbReference type="EMBL" id="UHID01000009">
    <property type="protein sequence ID" value="SUP62761.1"/>
    <property type="molecule type" value="Genomic_DNA"/>
</dbReference>
<evidence type="ECO:0000313" key="7">
    <source>
        <dbReference type="EMBL" id="SUP62761.1"/>
    </source>
</evidence>
<dbReference type="InterPro" id="IPR052190">
    <property type="entry name" value="Euk-Arch_PrmC-MTase"/>
</dbReference>
<dbReference type="GO" id="GO:0035657">
    <property type="term" value="C:eRF1 methyltransferase complex"/>
    <property type="evidence" value="ECO:0007669"/>
    <property type="project" value="TreeGrafter"/>
</dbReference>
<gene>
    <name evidence="7" type="primary">prmC_2</name>
    <name evidence="7" type="ORF">NCTC7807_05936</name>
</gene>
<evidence type="ECO:0000256" key="1">
    <source>
        <dbReference type="ARBA" id="ARBA00006149"/>
    </source>
</evidence>
<reference evidence="7 8" key="1">
    <citation type="submission" date="2018-06" db="EMBL/GenBank/DDBJ databases">
        <authorList>
            <consortium name="Pathogen Informatics"/>
            <person name="Doyle S."/>
        </authorList>
    </citation>
    <scope>NUCLEOTIDE SEQUENCE [LARGE SCALE GENOMIC DNA]</scope>
    <source>
        <strain evidence="7 8">NCTC7807</strain>
    </source>
</reference>
<sequence length="291" mass="30760">MTAAEPVIPAFPPGGPVREGERARAGGRDLQGYPLLYAKWWTRRIGPKVVRRSGRAHRCPDQDGVTPMTSAPAPPLAPVFAPAGVYAPQHDTALLTRAVTAERPGPGTEVLDLGTGSGAVALHAARTGARVTAVDISWTAVLTARINAARAGCRVRVHRGDLTTPVTGRTFDLVVSNPPYVPAPQETLPASGPARAWDAGPDGRALLDRICADAPAALRPGGTLLLVHSALCGTETTLRRLAGAGMRAEVRDRARIPYGPVLNSRREWLVRQGLADGSPWEELVIIRAVHA</sequence>
<accession>A0A380PC17</accession>
<dbReference type="Pfam" id="PF05175">
    <property type="entry name" value="MTS"/>
    <property type="match status" value="1"/>
</dbReference>
<dbReference type="AlphaFoldDB" id="A0A380PC17"/>
<evidence type="ECO:0000256" key="3">
    <source>
        <dbReference type="ARBA" id="ARBA00022679"/>
    </source>
</evidence>
<dbReference type="GO" id="GO:0008757">
    <property type="term" value="F:S-adenosylmethionine-dependent methyltransferase activity"/>
    <property type="evidence" value="ECO:0007669"/>
    <property type="project" value="TreeGrafter"/>
</dbReference>
<evidence type="ECO:0000313" key="8">
    <source>
        <dbReference type="Proteomes" id="UP000254150"/>
    </source>
</evidence>